<evidence type="ECO:0000256" key="1">
    <source>
        <dbReference type="ARBA" id="ARBA00001107"/>
    </source>
</evidence>
<dbReference type="EC" id="2.7.7.10" evidence="5"/>
<dbReference type="InterPro" id="IPR000766">
    <property type="entry name" value="GalP_uridyl_Trfase_II"/>
</dbReference>
<keyword evidence="5" id="KW-0808">Transferase</keyword>
<organism evidence="5 6">
    <name type="scientific">Streptococcus downei MFe28</name>
    <dbReference type="NCBI Taxonomy" id="764290"/>
    <lineage>
        <taxon>Bacteria</taxon>
        <taxon>Bacillati</taxon>
        <taxon>Bacillota</taxon>
        <taxon>Bacilli</taxon>
        <taxon>Lactobacillales</taxon>
        <taxon>Streptococcaceae</taxon>
        <taxon>Streptococcus</taxon>
    </lineage>
</organism>
<dbReference type="PANTHER" id="PTHR39191:SF1">
    <property type="entry name" value="DUF4922 DOMAIN-CONTAINING PROTEIN"/>
    <property type="match status" value="1"/>
</dbReference>
<dbReference type="Proteomes" id="UP000254082">
    <property type="component" value="Unassembled WGS sequence"/>
</dbReference>
<evidence type="ECO:0000256" key="2">
    <source>
        <dbReference type="ARBA" id="ARBA00004947"/>
    </source>
</evidence>
<keyword evidence="3" id="KW-0299">Galactose metabolism</keyword>
<dbReference type="Pfam" id="PF02744">
    <property type="entry name" value="GalP_UDP_tr_C"/>
    <property type="match status" value="1"/>
</dbReference>
<dbReference type="AlphaFoldDB" id="A0A380JFE0"/>
<dbReference type="GO" id="GO:0008108">
    <property type="term" value="F:UDP-glucose:hexose-1-phosphate uridylyltransferase activity"/>
    <property type="evidence" value="ECO:0007669"/>
    <property type="project" value="UniProtKB-EC"/>
</dbReference>
<reference evidence="5 6" key="1">
    <citation type="submission" date="2018-06" db="EMBL/GenBank/DDBJ databases">
        <authorList>
            <consortium name="Pathogen Informatics"/>
            <person name="Doyle S."/>
        </authorList>
    </citation>
    <scope>NUCLEOTIDE SEQUENCE [LARGE SCALE GENOMIC DNA]</scope>
    <source>
        <strain evidence="6">NCTC 11391</strain>
    </source>
</reference>
<feature type="domain" description="Galactose-1-phosphate uridyl transferase C-terminal" evidence="4">
    <location>
        <begin position="29"/>
        <end position="117"/>
    </location>
</feature>
<dbReference type="EMBL" id="UHFA01000002">
    <property type="protein sequence ID" value="SUN36117.1"/>
    <property type="molecule type" value="Genomic_DNA"/>
</dbReference>
<dbReference type="GO" id="GO:0006012">
    <property type="term" value="P:galactose metabolic process"/>
    <property type="evidence" value="ECO:0007669"/>
    <property type="project" value="UniProtKB-KW"/>
</dbReference>
<gene>
    <name evidence="5" type="primary">galT</name>
    <name evidence="5" type="ORF">NCTC11391_01162</name>
</gene>
<evidence type="ECO:0000256" key="3">
    <source>
        <dbReference type="ARBA" id="ARBA00023144"/>
    </source>
</evidence>
<comment type="catalytic activity">
    <reaction evidence="1">
        <text>alpha-D-galactose 1-phosphate + UDP-alpha-D-glucose = alpha-D-glucose 1-phosphate + UDP-alpha-D-galactose</text>
        <dbReference type="Rhea" id="RHEA:13989"/>
        <dbReference type="ChEBI" id="CHEBI:58336"/>
        <dbReference type="ChEBI" id="CHEBI:58601"/>
        <dbReference type="ChEBI" id="CHEBI:58885"/>
        <dbReference type="ChEBI" id="CHEBI:66914"/>
        <dbReference type="EC" id="2.7.7.12"/>
    </reaction>
</comment>
<keyword evidence="3" id="KW-0119">Carbohydrate metabolism</keyword>
<evidence type="ECO:0000259" key="4">
    <source>
        <dbReference type="Pfam" id="PF02744"/>
    </source>
</evidence>
<protein>
    <submittedName>
        <fullName evidence="5">Galactose-1-phosphate uridylyltransferase</fullName>
        <ecNumber evidence="5">2.7.7.10</ecNumber>
    </submittedName>
</protein>
<sequence>MAEVIRQAWRNYSDPEVDILAFSQEEPHHTVIPIARKRQGQFELDIVLRDNHTSEQFPDGVYHPHADVQHIKKENIGLIEVMGLAILPPRLKEELAEVENYLTNQYNEIADYHKDWAGDLKKSLVINPDNVHQLVQEAIGQVFVRVLEDAGVYKRTPEGQAAFKRFLETVGIE</sequence>
<evidence type="ECO:0000313" key="6">
    <source>
        <dbReference type="Proteomes" id="UP000254082"/>
    </source>
</evidence>
<keyword evidence="5" id="KW-0548">Nucleotidyltransferase</keyword>
<dbReference type="GO" id="GO:0017103">
    <property type="term" value="F:UTP:galactose-1-phosphate uridylyltransferase activity"/>
    <property type="evidence" value="ECO:0007669"/>
    <property type="project" value="UniProtKB-EC"/>
</dbReference>
<comment type="pathway">
    <text evidence="2">Carbohydrate metabolism; galactose metabolism.</text>
</comment>
<accession>A0A380JFE0</accession>
<name>A0A380JFE0_STRDO</name>
<proteinExistence type="predicted"/>
<dbReference type="PANTHER" id="PTHR39191">
    <property type="entry name" value="GALACTOSE-1-PHOSPHATE URIDYLYLTRANSFERASE"/>
    <property type="match status" value="1"/>
</dbReference>
<dbReference type="InterPro" id="IPR005850">
    <property type="entry name" value="GalP_Utransf_C"/>
</dbReference>
<evidence type="ECO:0000313" key="5">
    <source>
        <dbReference type="EMBL" id="SUN36117.1"/>
    </source>
</evidence>
<keyword evidence="6" id="KW-1185">Reference proteome</keyword>
<dbReference type="GO" id="GO:0005737">
    <property type="term" value="C:cytoplasm"/>
    <property type="evidence" value="ECO:0007669"/>
    <property type="project" value="InterPro"/>
</dbReference>